<reference evidence="1" key="1">
    <citation type="submission" date="2014-09" db="EMBL/GenBank/DDBJ databases">
        <authorList>
            <person name="Magalhaes I.L.F."/>
            <person name="Oliveira U."/>
            <person name="Santos F.R."/>
            <person name="Vidigal T.H.D.A."/>
            <person name="Brescovit A.D."/>
            <person name="Santos A.J."/>
        </authorList>
    </citation>
    <scope>NUCLEOTIDE SEQUENCE</scope>
    <source>
        <tissue evidence="1">Shoot tissue taken approximately 20 cm above the soil surface</tissue>
    </source>
</reference>
<accession>A0A0A9ECS6</accession>
<proteinExistence type="predicted"/>
<reference evidence="1" key="2">
    <citation type="journal article" date="2015" name="Data Brief">
        <title>Shoot transcriptome of the giant reed, Arundo donax.</title>
        <authorList>
            <person name="Barrero R.A."/>
            <person name="Guerrero F.D."/>
            <person name="Moolhuijzen P."/>
            <person name="Goolsby J.A."/>
            <person name="Tidwell J."/>
            <person name="Bellgard S.E."/>
            <person name="Bellgard M.I."/>
        </authorList>
    </citation>
    <scope>NUCLEOTIDE SEQUENCE</scope>
    <source>
        <tissue evidence="1">Shoot tissue taken approximately 20 cm above the soil surface</tissue>
    </source>
</reference>
<organism evidence="1">
    <name type="scientific">Arundo donax</name>
    <name type="common">Giant reed</name>
    <name type="synonym">Donax arundinaceus</name>
    <dbReference type="NCBI Taxonomy" id="35708"/>
    <lineage>
        <taxon>Eukaryota</taxon>
        <taxon>Viridiplantae</taxon>
        <taxon>Streptophyta</taxon>
        <taxon>Embryophyta</taxon>
        <taxon>Tracheophyta</taxon>
        <taxon>Spermatophyta</taxon>
        <taxon>Magnoliopsida</taxon>
        <taxon>Liliopsida</taxon>
        <taxon>Poales</taxon>
        <taxon>Poaceae</taxon>
        <taxon>PACMAD clade</taxon>
        <taxon>Arundinoideae</taxon>
        <taxon>Arundineae</taxon>
        <taxon>Arundo</taxon>
    </lineage>
</organism>
<protein>
    <submittedName>
        <fullName evidence="1">Uncharacterized protein</fullName>
    </submittedName>
</protein>
<evidence type="ECO:0000313" key="1">
    <source>
        <dbReference type="EMBL" id="JAD93852.1"/>
    </source>
</evidence>
<dbReference type="AlphaFoldDB" id="A0A0A9ECS6"/>
<name>A0A0A9ECS6_ARUDO</name>
<dbReference type="EMBL" id="GBRH01204043">
    <property type="protein sequence ID" value="JAD93852.1"/>
    <property type="molecule type" value="Transcribed_RNA"/>
</dbReference>
<sequence length="163" mass="17724">MRRYSTKISNMMKRSDHQRQHHKFIVHAVTTSLKTKTFIPREGLSSLLYGSHWWLVTWTDLHAFSGSPFHAVSCPCDPLSVSVPFGGPLTVSAPCGSPLIETDPCGGPLSVTALSCDPLSETVPFGPLTGTALSCDPLSEIAPSYEDGKVMGSFEILRSIFQE</sequence>